<evidence type="ECO:0000259" key="8">
    <source>
        <dbReference type="Pfam" id="PF17042"/>
    </source>
</evidence>
<sequence length="414" mass="45452">MIIGVIADSIPGANEAASALEQEGLATIEIFGLTKDHEQALKGEKYEALVIALKSGLESKDKAVTESVEALRFLVTCGAKHIFFKFTSSLNQNQVINTGDVITALQKELNSDFTAISPALPDIGYTVYQGFAFGREHLLQGDPVYRLFPESIKCGLLPHQSLQGDHTALHIWEHINNLKKHGYNSVLFDAVNDHDLIVQAQAVYTLPLLCGDTAFARAVGRAQVANALATGVQFQPHVLQSFPQGRMVMMASSSMPQTLAQVQRYRKVASTHTVDIARCVGASSEMLAYISEVAKWYEAHKEEKLPPLIYVNMDPVEMKAINDKYGSVAVDIAIERFFYGLCGKLKSAGVTKFVAAGNEIGMQVAKALDVVGFYVGPCVINGVPWLKVLHEDLYMVFKPSFSGDENFFFRTLQE</sequence>
<feature type="domain" description="Four-carbon acid sugar kinase N-terminal" evidence="7">
    <location>
        <begin position="3"/>
        <end position="217"/>
    </location>
</feature>
<dbReference type="GO" id="GO:0005524">
    <property type="term" value="F:ATP binding"/>
    <property type="evidence" value="ECO:0007669"/>
    <property type="project" value="UniProtKB-KW"/>
</dbReference>
<name>A0A948X1W2_9GAMM</name>
<evidence type="ECO:0000313" key="10">
    <source>
        <dbReference type="Proteomes" id="UP000733611"/>
    </source>
</evidence>
<evidence type="ECO:0000259" key="7">
    <source>
        <dbReference type="Pfam" id="PF07005"/>
    </source>
</evidence>
<dbReference type="GO" id="GO:0016301">
    <property type="term" value="F:kinase activity"/>
    <property type="evidence" value="ECO:0007669"/>
    <property type="project" value="UniProtKB-KW"/>
</dbReference>
<dbReference type="InterPro" id="IPR042213">
    <property type="entry name" value="NBD_C_sf"/>
</dbReference>
<organism evidence="9 10">
    <name type="scientific">Candidatus Anaerobiospirillum pullicola</name>
    <dbReference type="NCBI Taxonomy" id="2838451"/>
    <lineage>
        <taxon>Bacteria</taxon>
        <taxon>Pseudomonadati</taxon>
        <taxon>Pseudomonadota</taxon>
        <taxon>Gammaproteobacteria</taxon>
        <taxon>Aeromonadales</taxon>
        <taxon>Succinivibrionaceae</taxon>
        <taxon>Anaerobiospirillum</taxon>
    </lineage>
</organism>
<evidence type="ECO:0000256" key="5">
    <source>
        <dbReference type="ARBA" id="ARBA00022840"/>
    </source>
</evidence>
<dbReference type="Pfam" id="PF17042">
    <property type="entry name" value="NBD_C"/>
    <property type="match status" value="1"/>
</dbReference>
<dbReference type="InterPro" id="IPR031475">
    <property type="entry name" value="NBD_C"/>
</dbReference>
<dbReference type="Proteomes" id="UP000733611">
    <property type="component" value="Unassembled WGS sequence"/>
</dbReference>
<accession>A0A948X1W2</accession>
<protein>
    <recommendedName>
        <fullName evidence="11">Four-carbon acid sugar kinase family protein</fullName>
    </recommendedName>
</protein>
<feature type="domain" description="Four-carbon acid sugar kinase nucleotide binding" evidence="8">
    <location>
        <begin position="249"/>
        <end position="408"/>
    </location>
</feature>
<dbReference type="InterPro" id="IPR010737">
    <property type="entry name" value="4-carb_acid_sugar_kinase_N"/>
</dbReference>
<keyword evidence="6" id="KW-0119">Carbohydrate metabolism</keyword>
<dbReference type="Pfam" id="PF07005">
    <property type="entry name" value="SBD_N"/>
    <property type="match status" value="1"/>
</dbReference>
<dbReference type="SUPFAM" id="SSF142764">
    <property type="entry name" value="YgbK-like"/>
    <property type="match status" value="1"/>
</dbReference>
<keyword evidence="2" id="KW-0808">Transferase</keyword>
<evidence type="ECO:0000256" key="4">
    <source>
        <dbReference type="ARBA" id="ARBA00022777"/>
    </source>
</evidence>
<reference evidence="9" key="1">
    <citation type="journal article" date="2021" name="PeerJ">
        <title>Extensive microbial diversity within the chicken gut microbiome revealed by metagenomics and culture.</title>
        <authorList>
            <person name="Gilroy R."/>
            <person name="Ravi A."/>
            <person name="Getino M."/>
            <person name="Pursley I."/>
            <person name="Horton D.L."/>
            <person name="Alikhan N.F."/>
            <person name="Baker D."/>
            <person name="Gharbi K."/>
            <person name="Hall N."/>
            <person name="Watson M."/>
            <person name="Adriaenssens E.M."/>
            <person name="Foster-Nyarko E."/>
            <person name="Jarju S."/>
            <person name="Secka A."/>
            <person name="Antonio M."/>
            <person name="Oren A."/>
            <person name="Chaudhuri R.R."/>
            <person name="La Ragione R."/>
            <person name="Hildebrand F."/>
            <person name="Pallen M.J."/>
        </authorList>
    </citation>
    <scope>NUCLEOTIDE SEQUENCE</scope>
    <source>
        <strain evidence="9">378</strain>
    </source>
</reference>
<keyword evidence="3" id="KW-0547">Nucleotide-binding</keyword>
<evidence type="ECO:0000256" key="1">
    <source>
        <dbReference type="ARBA" id="ARBA00005715"/>
    </source>
</evidence>
<comment type="caution">
    <text evidence="9">The sequence shown here is derived from an EMBL/GenBank/DDBJ whole genome shotgun (WGS) entry which is preliminary data.</text>
</comment>
<dbReference type="Gene3D" id="3.40.50.10840">
    <property type="entry name" value="Putative sugar-binding, N-terminal domain"/>
    <property type="match status" value="1"/>
</dbReference>
<comment type="similarity">
    <text evidence="1">Belongs to the four-carbon acid sugar kinase family.</text>
</comment>
<keyword evidence="5" id="KW-0067">ATP-binding</keyword>
<reference evidence="9" key="2">
    <citation type="submission" date="2021-04" db="EMBL/GenBank/DDBJ databases">
        <authorList>
            <person name="Gilroy R."/>
        </authorList>
    </citation>
    <scope>NUCLEOTIDE SEQUENCE</scope>
    <source>
        <strain evidence="9">378</strain>
    </source>
</reference>
<dbReference type="InterPro" id="IPR037051">
    <property type="entry name" value="4-carb_acid_sugar_kinase_N_sf"/>
</dbReference>
<evidence type="ECO:0000256" key="2">
    <source>
        <dbReference type="ARBA" id="ARBA00022679"/>
    </source>
</evidence>
<proteinExistence type="inferred from homology"/>
<gene>
    <name evidence="9" type="ORF">H9847_08430</name>
</gene>
<dbReference type="AlphaFoldDB" id="A0A948X1W2"/>
<dbReference type="EMBL" id="JAHLFE010000173">
    <property type="protein sequence ID" value="MBU3844871.1"/>
    <property type="molecule type" value="Genomic_DNA"/>
</dbReference>
<evidence type="ECO:0008006" key="11">
    <source>
        <dbReference type="Google" id="ProtNLM"/>
    </source>
</evidence>
<evidence type="ECO:0000256" key="3">
    <source>
        <dbReference type="ARBA" id="ARBA00022741"/>
    </source>
</evidence>
<dbReference type="Gene3D" id="3.40.980.20">
    <property type="entry name" value="Four-carbon acid sugar kinase, nucleotide binding domain"/>
    <property type="match status" value="1"/>
</dbReference>
<keyword evidence="4" id="KW-0418">Kinase</keyword>
<evidence type="ECO:0000256" key="6">
    <source>
        <dbReference type="ARBA" id="ARBA00023277"/>
    </source>
</evidence>
<evidence type="ECO:0000313" key="9">
    <source>
        <dbReference type="EMBL" id="MBU3844871.1"/>
    </source>
</evidence>